<dbReference type="GO" id="GO:0046872">
    <property type="term" value="F:metal ion binding"/>
    <property type="evidence" value="ECO:0007669"/>
    <property type="project" value="UniProtKB-KW"/>
</dbReference>
<dbReference type="GO" id="GO:0006556">
    <property type="term" value="P:S-adenosylmethionine biosynthetic process"/>
    <property type="evidence" value="ECO:0007669"/>
    <property type="project" value="InterPro"/>
</dbReference>
<sequence>MVGYALNETQEFMPLATHLANGLVKKLADDFNIHVFLTGPARGYVKKRLKEVNIPYTHIFLKNYLDIVECYNTLDLYIITSRVEGGPKALLEAMAVGVPIVSTKIGMVPEIIKHGINGFVADIDDIDQLFQYSVKVIEDNEIREKIIKNGLKTVKNYGWDTIARSYFSKIYKKL</sequence>
<dbReference type="EMBL" id="LAZR01004677">
    <property type="protein sequence ID" value="KKN06555.1"/>
    <property type="molecule type" value="Genomic_DNA"/>
</dbReference>
<proteinExistence type="predicted"/>
<gene>
    <name evidence="3" type="ORF">LCGC14_1076100</name>
</gene>
<accession>A0A0F9MGM3</accession>
<evidence type="ECO:0000256" key="1">
    <source>
        <dbReference type="ARBA" id="ARBA00022723"/>
    </source>
</evidence>
<dbReference type="AlphaFoldDB" id="A0A0F9MGM3"/>
<feature type="domain" description="Glycosyl transferase family 1" evidence="2">
    <location>
        <begin position="26"/>
        <end position="152"/>
    </location>
</feature>
<dbReference type="InterPro" id="IPR001296">
    <property type="entry name" value="Glyco_trans_1"/>
</dbReference>
<dbReference type="GO" id="GO:0004478">
    <property type="term" value="F:methionine adenosyltransferase activity"/>
    <property type="evidence" value="ECO:0007669"/>
    <property type="project" value="InterPro"/>
</dbReference>
<evidence type="ECO:0000313" key="3">
    <source>
        <dbReference type="EMBL" id="KKN06555.1"/>
    </source>
</evidence>
<name>A0A0F9MGM3_9ZZZZ</name>
<dbReference type="GO" id="GO:0016757">
    <property type="term" value="F:glycosyltransferase activity"/>
    <property type="evidence" value="ECO:0007669"/>
    <property type="project" value="InterPro"/>
</dbReference>
<dbReference type="Pfam" id="PF00534">
    <property type="entry name" value="Glycos_transf_1"/>
    <property type="match status" value="1"/>
</dbReference>
<dbReference type="PANTHER" id="PTHR12526">
    <property type="entry name" value="GLYCOSYLTRANSFERASE"/>
    <property type="match status" value="1"/>
</dbReference>
<dbReference type="PANTHER" id="PTHR12526:SF630">
    <property type="entry name" value="GLYCOSYLTRANSFERASE"/>
    <property type="match status" value="1"/>
</dbReference>
<organism evidence="3">
    <name type="scientific">marine sediment metagenome</name>
    <dbReference type="NCBI Taxonomy" id="412755"/>
    <lineage>
        <taxon>unclassified sequences</taxon>
        <taxon>metagenomes</taxon>
        <taxon>ecological metagenomes</taxon>
    </lineage>
</organism>
<keyword evidence="1" id="KW-0479">Metal-binding</keyword>
<dbReference type="Gene3D" id="3.40.50.2000">
    <property type="entry name" value="Glycogen Phosphorylase B"/>
    <property type="match status" value="1"/>
</dbReference>
<protein>
    <recommendedName>
        <fullName evidence="2">Glycosyl transferase family 1 domain-containing protein</fullName>
    </recommendedName>
</protein>
<comment type="caution">
    <text evidence="3">The sequence shown here is derived from an EMBL/GenBank/DDBJ whole genome shotgun (WGS) entry which is preliminary data.</text>
</comment>
<dbReference type="SUPFAM" id="SSF53756">
    <property type="entry name" value="UDP-Glycosyltransferase/glycogen phosphorylase"/>
    <property type="match status" value="1"/>
</dbReference>
<dbReference type="CDD" id="cd03801">
    <property type="entry name" value="GT4_PimA-like"/>
    <property type="match status" value="1"/>
</dbReference>
<dbReference type="SUPFAM" id="SSF55973">
    <property type="entry name" value="S-adenosylmethionine synthetase"/>
    <property type="match status" value="1"/>
</dbReference>
<dbReference type="InterPro" id="IPR022636">
    <property type="entry name" value="S-AdoMet_synthetase_sfam"/>
</dbReference>
<reference evidence="3" key="1">
    <citation type="journal article" date="2015" name="Nature">
        <title>Complex archaea that bridge the gap between prokaryotes and eukaryotes.</title>
        <authorList>
            <person name="Spang A."/>
            <person name="Saw J.H."/>
            <person name="Jorgensen S.L."/>
            <person name="Zaremba-Niedzwiedzka K."/>
            <person name="Martijn J."/>
            <person name="Lind A.E."/>
            <person name="van Eijk R."/>
            <person name="Schleper C."/>
            <person name="Guy L."/>
            <person name="Ettema T.J."/>
        </authorList>
    </citation>
    <scope>NUCLEOTIDE SEQUENCE</scope>
</reference>
<evidence type="ECO:0000259" key="2">
    <source>
        <dbReference type="Pfam" id="PF00534"/>
    </source>
</evidence>